<evidence type="ECO:0000313" key="3">
    <source>
        <dbReference type="Proteomes" id="UP001430954"/>
    </source>
</evidence>
<keyword evidence="3" id="KW-1185">Reference proteome</keyword>
<name>A0ABS7T588_9GAMM</name>
<evidence type="ECO:0000256" key="1">
    <source>
        <dbReference type="SAM" id="SignalP"/>
    </source>
</evidence>
<keyword evidence="1" id="KW-0732">Signal</keyword>
<dbReference type="Proteomes" id="UP001430954">
    <property type="component" value="Unassembled WGS sequence"/>
</dbReference>
<comment type="caution">
    <text evidence="2">The sequence shown here is derived from an EMBL/GenBank/DDBJ whole genome shotgun (WGS) entry which is preliminary data.</text>
</comment>
<accession>A0ABS7T588</accession>
<protein>
    <recommendedName>
        <fullName evidence="4">DUF2946 domain-containing protein</fullName>
    </recommendedName>
</protein>
<dbReference type="EMBL" id="JAINZW010000002">
    <property type="protein sequence ID" value="MBZ4039041.1"/>
    <property type="molecule type" value="Genomic_DNA"/>
</dbReference>
<feature type="signal peptide" evidence="1">
    <location>
        <begin position="1"/>
        <end position="29"/>
    </location>
</feature>
<gene>
    <name evidence="2" type="ORF">K6753_05790</name>
</gene>
<evidence type="ECO:0000313" key="2">
    <source>
        <dbReference type="EMBL" id="MBZ4039041.1"/>
    </source>
</evidence>
<organism evidence="2 3">
    <name type="scientific">Novilysobacter selenitireducens</name>
    <dbReference type="NCBI Taxonomy" id="2872639"/>
    <lineage>
        <taxon>Bacteria</taxon>
        <taxon>Pseudomonadati</taxon>
        <taxon>Pseudomonadota</taxon>
        <taxon>Gammaproteobacteria</taxon>
        <taxon>Lysobacterales</taxon>
        <taxon>Lysobacteraceae</taxon>
        <taxon>Novilysobacter</taxon>
    </lineage>
</organism>
<feature type="chain" id="PRO_5046465794" description="DUF2946 domain-containing protein" evidence="1">
    <location>
        <begin position="30"/>
        <end position="125"/>
    </location>
</feature>
<sequence>MFRPSRLPWFRAALLGLLALCMALQPVLAAAGELHEAFAHADQAAFHLEGSDDHGDASGDPGDEPADALHVLLHFAHCCGHPAGLNPPEAGAHWSPVHKPRPLTAVVAPTLAPQLGSPFRPPIQA</sequence>
<proteinExistence type="predicted"/>
<dbReference type="RefSeq" id="WP_223675277.1">
    <property type="nucleotide sequence ID" value="NZ_JAINZW010000002.1"/>
</dbReference>
<evidence type="ECO:0008006" key="4">
    <source>
        <dbReference type="Google" id="ProtNLM"/>
    </source>
</evidence>
<reference evidence="2 3" key="1">
    <citation type="submission" date="2021-09" db="EMBL/GenBank/DDBJ databases">
        <title>Lysobacter sp. 13A isolated from the river sediment.</title>
        <authorList>
            <person name="Liu H."/>
            <person name="Li S."/>
            <person name="Mao S."/>
        </authorList>
    </citation>
    <scope>NUCLEOTIDE SEQUENCE [LARGE SCALE GENOMIC DNA]</scope>
    <source>
        <strain evidence="2 3">13A</strain>
    </source>
</reference>